<dbReference type="AlphaFoldDB" id="A0A397H804"/>
<feature type="compositionally biased region" description="Low complexity" evidence="1">
    <location>
        <begin position="15"/>
        <end position="26"/>
    </location>
</feature>
<organism evidence="2 3">
    <name type="scientific">Aspergillus turcosus</name>
    <dbReference type="NCBI Taxonomy" id="1245748"/>
    <lineage>
        <taxon>Eukaryota</taxon>
        <taxon>Fungi</taxon>
        <taxon>Dikarya</taxon>
        <taxon>Ascomycota</taxon>
        <taxon>Pezizomycotina</taxon>
        <taxon>Eurotiomycetes</taxon>
        <taxon>Eurotiomycetidae</taxon>
        <taxon>Eurotiales</taxon>
        <taxon>Aspergillaceae</taxon>
        <taxon>Aspergillus</taxon>
        <taxon>Aspergillus subgen. Fumigati</taxon>
    </lineage>
</organism>
<proteinExistence type="predicted"/>
<reference evidence="2 3" key="1">
    <citation type="submission" date="2018-08" db="EMBL/GenBank/DDBJ databases">
        <title>Draft genome sequences of two Aspergillus turcosus clinical strains isolated from bronchoalveolar lavage fluid: one azole-susceptible and the other azole-resistant.</title>
        <authorList>
            <person name="Parent-Michaud M."/>
            <person name="Dufresne P.J."/>
            <person name="Fournier E."/>
            <person name="Martineau C."/>
            <person name="Moreira S."/>
            <person name="Perkins V."/>
            <person name="De Repentigny L."/>
            <person name="Dufresne S.F."/>
        </authorList>
    </citation>
    <scope>NUCLEOTIDE SEQUENCE [LARGE SCALE GENOMIC DNA]</scope>
    <source>
        <strain evidence="2">HMR AF 1038</strain>
    </source>
</reference>
<feature type="region of interest" description="Disordered" evidence="1">
    <location>
        <begin position="1"/>
        <end position="57"/>
    </location>
</feature>
<dbReference type="Proteomes" id="UP000215289">
    <property type="component" value="Unassembled WGS sequence"/>
</dbReference>
<feature type="compositionally biased region" description="Polar residues" evidence="1">
    <location>
        <begin position="1"/>
        <end position="14"/>
    </location>
</feature>
<protein>
    <submittedName>
        <fullName evidence="2">Uncharacterized protein</fullName>
    </submittedName>
</protein>
<gene>
    <name evidence="2" type="ORF">CFD26_107250</name>
</gene>
<name>A0A397H804_9EURO</name>
<feature type="compositionally biased region" description="Basic and acidic residues" evidence="1">
    <location>
        <begin position="35"/>
        <end position="45"/>
    </location>
</feature>
<evidence type="ECO:0000256" key="1">
    <source>
        <dbReference type="SAM" id="MobiDB-lite"/>
    </source>
</evidence>
<keyword evidence="3" id="KW-1185">Reference proteome</keyword>
<evidence type="ECO:0000313" key="3">
    <source>
        <dbReference type="Proteomes" id="UP000215289"/>
    </source>
</evidence>
<dbReference type="EMBL" id="NIDN02000017">
    <property type="protein sequence ID" value="RLM00314.1"/>
    <property type="molecule type" value="Genomic_DNA"/>
</dbReference>
<comment type="caution">
    <text evidence="2">The sequence shown here is derived from an EMBL/GenBank/DDBJ whole genome shotgun (WGS) entry which is preliminary data.</text>
</comment>
<sequence>MSPKSFKSTTTLDNASTHTTSSSASTLKGMFTKSLKLEAAEKAPPDSKLPSKKSPVKDYTAAAVRNEAVAQYLALR</sequence>
<evidence type="ECO:0000313" key="2">
    <source>
        <dbReference type="EMBL" id="RLM00314.1"/>
    </source>
</evidence>
<accession>A0A397H804</accession>